<protein>
    <submittedName>
        <fullName evidence="2">Invasion gene expression up-regulator SirB</fullName>
    </submittedName>
</protein>
<dbReference type="AlphaFoldDB" id="G0A2B5"/>
<reference evidence="2 3" key="1">
    <citation type="journal article" date="2011" name="J. Bacteriol.">
        <title>Complete Genome Sequence of the Aerobic Marine Methanotroph Methylomonas methanica MC09.</title>
        <authorList>
            <person name="Boden R."/>
            <person name="Cunliffe M."/>
            <person name="Scanlan J."/>
            <person name="Moussard H."/>
            <person name="Kits K.D."/>
            <person name="Klotz M.G."/>
            <person name="Jetten M.S."/>
            <person name="Vuilleumier S."/>
            <person name="Han J."/>
            <person name="Peters L."/>
            <person name="Mikhailova N."/>
            <person name="Teshima H."/>
            <person name="Tapia R."/>
            <person name="Kyrpides N."/>
            <person name="Ivanova N."/>
            <person name="Pagani I."/>
            <person name="Cheng J.F."/>
            <person name="Goodwin L."/>
            <person name="Han C."/>
            <person name="Hauser L."/>
            <person name="Land M.L."/>
            <person name="Lapidus A."/>
            <person name="Lucas S."/>
            <person name="Pitluck S."/>
            <person name="Woyke T."/>
            <person name="Stein L."/>
            <person name="Murrell J.C."/>
        </authorList>
    </citation>
    <scope>NUCLEOTIDE SEQUENCE [LARGE SCALE GENOMIC DNA]</scope>
    <source>
        <strain evidence="2 3">MC09</strain>
    </source>
</reference>
<accession>G0A2B5</accession>
<keyword evidence="1" id="KW-0812">Transmembrane</keyword>
<sequence>MFKYVHILLVALVFISFTGRVLLAEFNPMLLQKKWLKFTPHFIDSLLLLTGIALLIQGRWLHADHDWLIAKGLILIAYIGLGMLSMRKHGLQRWLAASGALVCLVFMVEIAVNKTIFAFF</sequence>
<dbReference type="STRING" id="857087.Metme_0483"/>
<dbReference type="eggNOG" id="COG3094">
    <property type="taxonomic scope" value="Bacteria"/>
</dbReference>
<reference key="2">
    <citation type="submission" date="2011-05" db="EMBL/GenBank/DDBJ databases">
        <title>Complete genome sequence of the aerobic marine methanotroph Methylomonas methanica MC09.</title>
        <authorList>
            <person name="Boden R."/>
            <person name="Cunliffe M."/>
            <person name="Scanlan J."/>
            <person name="Moussard H."/>
            <person name="Kits K.D."/>
            <person name="Klotz M."/>
            <person name="Jetten M."/>
            <person name="Vuilleumier S."/>
            <person name="Han J."/>
            <person name="Peters L."/>
            <person name="Mikhailova N."/>
            <person name="Teshima H."/>
            <person name="Tapia R."/>
            <person name="Kyrpides N."/>
            <person name="Ivanova N."/>
            <person name="Pagani I."/>
            <person name="Cheng J.-F."/>
            <person name="Goodwin L."/>
            <person name="Han C."/>
            <person name="Hauser L."/>
            <person name="Land M."/>
            <person name="Lapidus A."/>
            <person name="Lucas S."/>
            <person name="Pitluck S."/>
            <person name="Woyke T."/>
            <person name="Stein L.Y."/>
            <person name="Murrell C."/>
        </authorList>
    </citation>
    <scope>NUCLEOTIDE SEQUENCE</scope>
    <source>
        <strain>MC09</strain>
    </source>
</reference>
<evidence type="ECO:0000313" key="2">
    <source>
        <dbReference type="EMBL" id="AEF98927.1"/>
    </source>
</evidence>
<dbReference type="InterPro" id="IPR007360">
    <property type="entry name" value="SirB"/>
</dbReference>
<dbReference type="Proteomes" id="UP000008888">
    <property type="component" value="Chromosome"/>
</dbReference>
<evidence type="ECO:0000256" key="1">
    <source>
        <dbReference type="SAM" id="Phobius"/>
    </source>
</evidence>
<keyword evidence="3" id="KW-1185">Reference proteome</keyword>
<evidence type="ECO:0000313" key="3">
    <source>
        <dbReference type="Proteomes" id="UP000008888"/>
    </source>
</evidence>
<organism evidence="2 3">
    <name type="scientific">Methylomonas methanica (strain DSM 25384 / MC09)</name>
    <dbReference type="NCBI Taxonomy" id="857087"/>
    <lineage>
        <taxon>Bacteria</taxon>
        <taxon>Pseudomonadati</taxon>
        <taxon>Pseudomonadota</taxon>
        <taxon>Gammaproteobacteria</taxon>
        <taxon>Methylococcales</taxon>
        <taxon>Methylococcaceae</taxon>
        <taxon>Methylomonas</taxon>
    </lineage>
</organism>
<dbReference type="PANTHER" id="PTHR39594">
    <property type="entry name" value="PROTEIN YCHQ"/>
    <property type="match status" value="1"/>
</dbReference>
<dbReference type="HOGENOM" id="CLU_123860_2_0_6"/>
<dbReference type="Pfam" id="PF04247">
    <property type="entry name" value="SirB"/>
    <property type="match status" value="1"/>
</dbReference>
<gene>
    <name evidence="2" type="ordered locus">Metme_0483</name>
</gene>
<dbReference type="RefSeq" id="WP_013817199.1">
    <property type="nucleotide sequence ID" value="NC_015572.1"/>
</dbReference>
<name>G0A2B5_METMM</name>
<feature type="transmembrane region" description="Helical" evidence="1">
    <location>
        <begin position="92"/>
        <end position="112"/>
    </location>
</feature>
<dbReference type="PIRSF" id="PIRSF005610">
    <property type="entry name" value="SirB"/>
    <property type="match status" value="1"/>
</dbReference>
<dbReference type="EMBL" id="CP002738">
    <property type="protein sequence ID" value="AEF98927.1"/>
    <property type="molecule type" value="Genomic_DNA"/>
</dbReference>
<keyword evidence="1" id="KW-0472">Membrane</keyword>
<dbReference type="GO" id="GO:0005886">
    <property type="term" value="C:plasma membrane"/>
    <property type="evidence" value="ECO:0007669"/>
    <property type="project" value="TreeGrafter"/>
</dbReference>
<proteinExistence type="predicted"/>
<reference evidence="3" key="3">
    <citation type="submission" date="2011-05" db="EMBL/GenBank/DDBJ databases">
        <title>Complete sequence of Methylomonas methanica MC09.</title>
        <authorList>
            <consortium name="US DOE Joint Genome Institute"/>
            <person name="Lucas S."/>
            <person name="Han J."/>
            <person name="Lapidus A."/>
            <person name="Cheng J.-F."/>
            <person name="Goodwin L."/>
            <person name="Pitluck S."/>
            <person name="Peters L."/>
            <person name="Mikhailova N."/>
            <person name="Teshima H."/>
            <person name="Han C."/>
            <person name="Tapia R."/>
            <person name="Land M."/>
            <person name="Hauser L."/>
            <person name="Kyrpides N."/>
            <person name="Ivanova N."/>
            <person name="Pagani I."/>
            <person name="Stein L."/>
            <person name="Woyke T."/>
        </authorList>
    </citation>
    <scope>NUCLEOTIDE SEQUENCE [LARGE SCALE GENOMIC DNA]</scope>
    <source>
        <strain evidence="3">MC09</strain>
    </source>
</reference>
<dbReference type="PANTHER" id="PTHR39594:SF1">
    <property type="entry name" value="PROTEIN YCHQ"/>
    <property type="match status" value="1"/>
</dbReference>
<dbReference type="KEGG" id="mmt:Metme_0483"/>
<feature type="transmembrane region" description="Helical" evidence="1">
    <location>
        <begin position="39"/>
        <end position="56"/>
    </location>
</feature>
<feature type="transmembrane region" description="Helical" evidence="1">
    <location>
        <begin position="68"/>
        <end position="86"/>
    </location>
</feature>
<keyword evidence="1" id="KW-1133">Transmembrane helix</keyword>
<dbReference type="OrthoDB" id="5588650at2"/>